<dbReference type="PROSITE" id="PS50158">
    <property type="entry name" value="ZF_CCHC"/>
    <property type="match status" value="1"/>
</dbReference>
<evidence type="ECO:0000259" key="4">
    <source>
        <dbReference type="PROSITE" id="PS50158"/>
    </source>
</evidence>
<feature type="region of interest" description="Disordered" evidence="3">
    <location>
        <begin position="735"/>
        <end position="793"/>
    </location>
</feature>
<dbReference type="InParanoid" id="A0A6P8V4G3"/>
<dbReference type="KEGG" id="gacu:117554737"/>
<dbReference type="Gene3D" id="3.30.70.270">
    <property type="match status" value="1"/>
</dbReference>
<dbReference type="RefSeq" id="XP_034085119.1">
    <property type="nucleotide sequence ID" value="XM_034229228.1"/>
</dbReference>
<dbReference type="Pfam" id="PF17921">
    <property type="entry name" value="Integrase_H2C2"/>
    <property type="match status" value="1"/>
</dbReference>
<feature type="domain" description="CCHC-type" evidence="4">
    <location>
        <begin position="146"/>
        <end position="161"/>
    </location>
</feature>
<keyword evidence="2" id="KW-0863">Zinc-finger</keyword>
<protein>
    <recommendedName>
        <fullName evidence="1">Gypsy retrotransposon integrase-like protein 1</fullName>
    </recommendedName>
</protein>
<evidence type="ECO:0000313" key="7">
    <source>
        <dbReference type="RefSeq" id="XP_034085119.1"/>
    </source>
</evidence>
<dbReference type="InterPro" id="IPR043128">
    <property type="entry name" value="Rev_trsase/Diguanyl_cyclase"/>
</dbReference>
<dbReference type="InterPro" id="IPR012337">
    <property type="entry name" value="RNaseH-like_sf"/>
</dbReference>
<accession>A0A6P8V4G3</accession>
<feature type="domain" description="Integrase catalytic" evidence="5">
    <location>
        <begin position="438"/>
        <end position="596"/>
    </location>
</feature>
<keyword evidence="6" id="KW-1185">Reference proteome</keyword>
<dbReference type="SUPFAM" id="SSF56672">
    <property type="entry name" value="DNA/RNA polymerases"/>
    <property type="match status" value="1"/>
</dbReference>
<feature type="compositionally biased region" description="Low complexity" evidence="3">
    <location>
        <begin position="766"/>
        <end position="781"/>
    </location>
</feature>
<dbReference type="InterPro" id="IPR001584">
    <property type="entry name" value="Integrase_cat-core"/>
</dbReference>
<feature type="compositionally biased region" description="Polar residues" evidence="3">
    <location>
        <begin position="258"/>
        <end position="275"/>
    </location>
</feature>
<name>A0A6P8V4G3_GYMAC</name>
<keyword evidence="2" id="KW-0862">Zinc</keyword>
<sequence>MIETIKRAYPNRLMEPDILARDQFVEYVRDMALRRELKSLIRQRPEISFLSLRQEGIRWAEEGERPAGHAQAGLHQCGADVNLGGACHAVGAGPDLVSLQELFKKQQLQIESIIKGLSKMETVLDQSVSRVNKPNYQFTADGQPICLRCRKPGHVLRQCRQGQRPQASSVPSDRPECSPAPAAVISSEQHLQRLEMVLSRFQMKGLKAKMSKCHFFQKEVQYLGHRVSSEGVATDPDKISAVENWRVPRDVTEYSDQDVPQEQPNQHANTSSNISPDVEKPVVVAQQQIGVFPSRSPDDLATLQGADLTIEVFLSFWKRGKPPNMEERLLLSKDVKRLVQQWDRILEKEGVLYRQVTAPHGEVYAQLLLPMCLHEELLNNLHDKHGHQGVRRTTDLARQRCYWPGMGADIENHCRSCQRCVLSKAVQPGVKTYQGTLLATQPMEILAIDFTLLEPATDGKENVLVMTDVFSKYTQAVPTKDQTALTVAKVLVDSWFNRFGVPKRIHSDQGRNFESALIRQVCQLYGIEKSRTTPYHPQGNGQCERFNRTLHDLLRSLPPEKKRVWPKYISQLVWAYNTSAHRSTGNTPYSLMFGVPPRVPADFLLGEGTPEDTTSSWDEWVQQHRERLQVARDLARNNLQQAADYRQQHHNQQARDAGFTEGQLVYLKDHQCKGRRKIQDVWSPVLYLVVRVPTESGGPYTITRADGTADVRRVHRAEMRAAHLEILPSAPMTLNPCLSSSNQDIPASDSGSSEDEEILGWRSKGRPASAPRRTTRATAGRNLNPLNLPRSTVTSNNAMGVVRAAAPLVPEMVNDHLFRPWL</sequence>
<dbReference type="PANTHER" id="PTHR37984">
    <property type="entry name" value="PROTEIN CBG26694"/>
    <property type="match status" value="1"/>
</dbReference>
<reference evidence="7" key="1">
    <citation type="submission" date="2025-08" db="UniProtKB">
        <authorList>
            <consortium name="RefSeq"/>
        </authorList>
    </citation>
    <scope>IDENTIFICATION</scope>
</reference>
<evidence type="ECO:0000313" key="6">
    <source>
        <dbReference type="Proteomes" id="UP000515161"/>
    </source>
</evidence>
<dbReference type="GeneID" id="117554737"/>
<gene>
    <name evidence="7" type="primary">LOC117554737</name>
</gene>
<dbReference type="GO" id="GO:0003676">
    <property type="term" value="F:nucleic acid binding"/>
    <property type="evidence" value="ECO:0007669"/>
    <property type="project" value="InterPro"/>
</dbReference>
<dbReference type="PANTHER" id="PTHR37984:SF15">
    <property type="entry name" value="INTEGRASE CATALYTIC DOMAIN-CONTAINING PROTEIN"/>
    <property type="match status" value="1"/>
</dbReference>
<dbReference type="Proteomes" id="UP000515161">
    <property type="component" value="Unplaced"/>
</dbReference>
<dbReference type="FunFam" id="1.10.340.70:FF:000001">
    <property type="entry name" value="Retrovirus-related Pol polyprotein from transposon gypsy-like Protein"/>
    <property type="match status" value="1"/>
</dbReference>
<dbReference type="InterPro" id="IPR050951">
    <property type="entry name" value="Retrovirus_Pol_polyprotein"/>
</dbReference>
<dbReference type="InterPro" id="IPR043502">
    <property type="entry name" value="DNA/RNA_pol_sf"/>
</dbReference>
<dbReference type="FunFam" id="3.30.420.10:FF:000032">
    <property type="entry name" value="Retrovirus-related Pol polyprotein from transposon 297-like Protein"/>
    <property type="match status" value="1"/>
</dbReference>
<evidence type="ECO:0000256" key="2">
    <source>
        <dbReference type="PROSITE-ProRule" id="PRU00047"/>
    </source>
</evidence>
<dbReference type="PROSITE" id="PS50994">
    <property type="entry name" value="INTEGRASE"/>
    <property type="match status" value="1"/>
</dbReference>
<dbReference type="Gene3D" id="1.10.340.70">
    <property type="match status" value="1"/>
</dbReference>
<evidence type="ECO:0000259" key="5">
    <source>
        <dbReference type="PROSITE" id="PS50994"/>
    </source>
</evidence>
<proteinExistence type="predicted"/>
<dbReference type="Pfam" id="PF00665">
    <property type="entry name" value="rve"/>
    <property type="match status" value="1"/>
</dbReference>
<dbReference type="GO" id="GO:0015074">
    <property type="term" value="P:DNA integration"/>
    <property type="evidence" value="ECO:0007669"/>
    <property type="project" value="InterPro"/>
</dbReference>
<dbReference type="GO" id="GO:0008270">
    <property type="term" value="F:zinc ion binding"/>
    <property type="evidence" value="ECO:0007669"/>
    <property type="project" value="UniProtKB-KW"/>
</dbReference>
<feature type="region of interest" description="Disordered" evidence="3">
    <location>
        <begin position="253"/>
        <end position="277"/>
    </location>
</feature>
<organism evidence="6 7">
    <name type="scientific">Gymnodraco acuticeps</name>
    <name type="common">Antarctic dragonfish</name>
    <dbReference type="NCBI Taxonomy" id="8218"/>
    <lineage>
        <taxon>Eukaryota</taxon>
        <taxon>Metazoa</taxon>
        <taxon>Chordata</taxon>
        <taxon>Craniata</taxon>
        <taxon>Vertebrata</taxon>
        <taxon>Euteleostomi</taxon>
        <taxon>Actinopterygii</taxon>
        <taxon>Neopterygii</taxon>
        <taxon>Teleostei</taxon>
        <taxon>Neoteleostei</taxon>
        <taxon>Acanthomorphata</taxon>
        <taxon>Eupercaria</taxon>
        <taxon>Perciformes</taxon>
        <taxon>Notothenioidei</taxon>
        <taxon>Bathydraconidae</taxon>
        <taxon>Gymnodraco</taxon>
    </lineage>
</organism>
<dbReference type="Gene3D" id="3.30.420.10">
    <property type="entry name" value="Ribonuclease H-like superfamily/Ribonuclease H"/>
    <property type="match status" value="1"/>
</dbReference>
<dbReference type="InterPro" id="IPR001878">
    <property type="entry name" value="Znf_CCHC"/>
</dbReference>
<dbReference type="AlphaFoldDB" id="A0A6P8V4G3"/>
<evidence type="ECO:0000256" key="3">
    <source>
        <dbReference type="SAM" id="MobiDB-lite"/>
    </source>
</evidence>
<evidence type="ECO:0000256" key="1">
    <source>
        <dbReference type="ARBA" id="ARBA00039658"/>
    </source>
</evidence>
<keyword evidence="2" id="KW-0479">Metal-binding</keyword>
<feature type="compositionally biased region" description="Polar residues" evidence="3">
    <location>
        <begin position="736"/>
        <end position="751"/>
    </location>
</feature>
<dbReference type="InterPro" id="IPR036397">
    <property type="entry name" value="RNaseH_sf"/>
</dbReference>
<dbReference type="SUPFAM" id="SSF53098">
    <property type="entry name" value="Ribonuclease H-like"/>
    <property type="match status" value="1"/>
</dbReference>
<dbReference type="InterPro" id="IPR041588">
    <property type="entry name" value="Integrase_H2C2"/>
</dbReference>
<dbReference type="SMART" id="SM00343">
    <property type="entry name" value="ZnF_C2HC"/>
    <property type="match status" value="1"/>
</dbReference>
<dbReference type="OrthoDB" id="4369127at2759"/>